<evidence type="ECO:0000256" key="3">
    <source>
        <dbReference type="ARBA" id="ARBA00022691"/>
    </source>
</evidence>
<dbReference type="EMBL" id="MIJE01000034">
    <property type="protein sequence ID" value="OEF95959.1"/>
    <property type="molecule type" value="Genomic_DNA"/>
</dbReference>
<dbReference type="InterPro" id="IPR026170">
    <property type="entry name" value="FAM173A/B"/>
</dbReference>
<dbReference type="Proteomes" id="UP000094296">
    <property type="component" value="Unassembled WGS sequence"/>
</dbReference>
<proteinExistence type="predicted"/>
<dbReference type="GO" id="GO:0032259">
    <property type="term" value="P:methylation"/>
    <property type="evidence" value="ECO:0007669"/>
    <property type="project" value="UniProtKB-KW"/>
</dbReference>
<accession>A0A1E5FZK5</accession>
<evidence type="ECO:0000313" key="5">
    <source>
        <dbReference type="Proteomes" id="UP000094296"/>
    </source>
</evidence>
<dbReference type="GO" id="GO:0016279">
    <property type="term" value="F:protein-lysine N-methyltransferase activity"/>
    <property type="evidence" value="ECO:0007669"/>
    <property type="project" value="InterPro"/>
</dbReference>
<dbReference type="Gene3D" id="3.40.50.150">
    <property type="entry name" value="Vaccinia Virus protein VP39"/>
    <property type="match status" value="1"/>
</dbReference>
<keyword evidence="2" id="KW-0808">Transferase</keyword>
<protein>
    <recommendedName>
        <fullName evidence="6">Methyltransferase small domain-containing protein</fullName>
    </recommendedName>
</protein>
<dbReference type="STRING" id="766136.BHF68_10745"/>
<keyword evidence="1" id="KW-0489">Methyltransferase</keyword>
<name>A0A1E5FZK5_9FIRM</name>
<comment type="caution">
    <text evidence="4">The sequence shown here is derived from an EMBL/GenBank/DDBJ whole genome shotgun (WGS) entry which is preliminary data.</text>
</comment>
<dbReference type="AlphaFoldDB" id="A0A1E5FZK5"/>
<dbReference type="InterPro" id="IPR029063">
    <property type="entry name" value="SAM-dependent_MTases_sf"/>
</dbReference>
<dbReference type="SUPFAM" id="SSF53335">
    <property type="entry name" value="S-adenosyl-L-methionine-dependent methyltransferases"/>
    <property type="match status" value="1"/>
</dbReference>
<reference evidence="4 5" key="1">
    <citation type="submission" date="2016-09" db="EMBL/GenBank/DDBJ databases">
        <title>Draft genome sequence for the type strain of Desulfuribacillus alkaliarsenatis AHT28, an obligately anaerobic, sulfidogenic bacterium isolated from Russian soda lake sediments.</title>
        <authorList>
            <person name="Abin C.A."/>
            <person name="Hollibaugh J.T."/>
        </authorList>
    </citation>
    <scope>NUCLEOTIDE SEQUENCE [LARGE SCALE GENOMIC DNA]</scope>
    <source>
        <strain evidence="4 5">AHT28</strain>
    </source>
</reference>
<gene>
    <name evidence="4" type="ORF">BHF68_10745</name>
</gene>
<sequence>MIILIIVIFTAASLIYYTLTLGISPVPSGNKVRQKLFKTVQRHIVQHHTNQKHIRAHHITATPTIKVAELGAGWGTLAFPLAKQLPQATIYAYEASLIPYLFMKLRLLVSPQQNLILLRQNFYNCSLADYDVFICYLYPKAMKKLQSKFELELEKPAIIFTHTFAIPDWKANEIIQINDIHQTKIYIYKSKT</sequence>
<evidence type="ECO:0000256" key="1">
    <source>
        <dbReference type="ARBA" id="ARBA00022603"/>
    </source>
</evidence>
<dbReference type="PANTHER" id="PTHR13610:SF9">
    <property type="entry name" value="FI06469P"/>
    <property type="match status" value="1"/>
</dbReference>
<dbReference type="PANTHER" id="PTHR13610">
    <property type="entry name" value="METHYLTRANSFERASE DOMAIN-CONTAINING PROTEIN"/>
    <property type="match status" value="1"/>
</dbReference>
<evidence type="ECO:0008006" key="6">
    <source>
        <dbReference type="Google" id="ProtNLM"/>
    </source>
</evidence>
<organism evidence="4 5">
    <name type="scientific">Desulfuribacillus alkaliarsenatis</name>
    <dbReference type="NCBI Taxonomy" id="766136"/>
    <lineage>
        <taxon>Bacteria</taxon>
        <taxon>Bacillati</taxon>
        <taxon>Bacillota</taxon>
        <taxon>Desulfuribacillia</taxon>
        <taxon>Desulfuribacillales</taxon>
        <taxon>Desulfuribacillaceae</taxon>
        <taxon>Desulfuribacillus</taxon>
    </lineage>
</organism>
<evidence type="ECO:0000313" key="4">
    <source>
        <dbReference type="EMBL" id="OEF95959.1"/>
    </source>
</evidence>
<keyword evidence="5" id="KW-1185">Reference proteome</keyword>
<evidence type="ECO:0000256" key="2">
    <source>
        <dbReference type="ARBA" id="ARBA00022679"/>
    </source>
</evidence>
<keyword evidence="3" id="KW-0949">S-adenosyl-L-methionine</keyword>